<accession>B3DVQ1</accession>
<dbReference type="HOGENOM" id="CLU_3081688_0_0_0"/>
<protein>
    <submittedName>
        <fullName evidence="1">Uncharacterized protein</fullName>
    </submittedName>
</protein>
<proteinExistence type="predicted"/>
<gene>
    <name evidence="1" type="ordered locus">Minf_1350</name>
</gene>
<sequence>MAALFSLLDPLFVLEWELEQIGSFLGKGLEILLQLCFFDPLVRIHNLFSPIA</sequence>
<reference evidence="1 2" key="1">
    <citation type="journal article" date="2008" name="Biol. Direct">
        <title>Complete genome sequence of the extremely acidophilic methanotroph isolate V4, Methylacidiphilum infernorum, a representative of the bacterial phylum Verrucomicrobia.</title>
        <authorList>
            <person name="Hou S."/>
            <person name="Makarova K.S."/>
            <person name="Saw J.H."/>
            <person name="Senin P."/>
            <person name="Ly B.V."/>
            <person name="Zhou Z."/>
            <person name="Ren Y."/>
            <person name="Wang J."/>
            <person name="Galperin M.Y."/>
            <person name="Omelchenko M.V."/>
            <person name="Wolf Y.I."/>
            <person name="Yutin N."/>
            <person name="Koonin E.V."/>
            <person name="Stott M.B."/>
            <person name="Mountain B.W."/>
            <person name="Crowe M.A."/>
            <person name="Smirnova A.V."/>
            <person name="Dunfield P.F."/>
            <person name="Feng L."/>
            <person name="Wang L."/>
            <person name="Alam M."/>
        </authorList>
    </citation>
    <scope>NUCLEOTIDE SEQUENCE [LARGE SCALE GENOMIC DNA]</scope>
    <source>
        <strain evidence="2">Isolate V4</strain>
    </source>
</reference>
<name>B3DVQ1_METI4</name>
<dbReference type="Proteomes" id="UP000009149">
    <property type="component" value="Chromosome"/>
</dbReference>
<evidence type="ECO:0000313" key="1">
    <source>
        <dbReference type="EMBL" id="ACD83404.1"/>
    </source>
</evidence>
<organism evidence="1 2">
    <name type="scientific">Methylacidiphilum infernorum (isolate V4)</name>
    <name type="common">Methylokorus infernorum (strain V4)</name>
    <dbReference type="NCBI Taxonomy" id="481448"/>
    <lineage>
        <taxon>Bacteria</taxon>
        <taxon>Pseudomonadati</taxon>
        <taxon>Verrucomicrobiota</taxon>
        <taxon>Methylacidiphilae</taxon>
        <taxon>Methylacidiphilales</taxon>
        <taxon>Methylacidiphilaceae</taxon>
        <taxon>Methylacidiphilum (ex Ratnadevi et al. 2023)</taxon>
    </lineage>
</organism>
<evidence type="ECO:0000313" key="2">
    <source>
        <dbReference type="Proteomes" id="UP000009149"/>
    </source>
</evidence>
<dbReference type="EMBL" id="CP000975">
    <property type="protein sequence ID" value="ACD83404.1"/>
    <property type="molecule type" value="Genomic_DNA"/>
</dbReference>
<dbReference type="KEGG" id="min:Minf_1350"/>
<dbReference type="AlphaFoldDB" id="B3DVQ1"/>